<accession>A0A161R4J7</accession>
<dbReference type="EMBL" id="LVYV01000007">
    <property type="protein sequence ID" value="KZD23961.1"/>
    <property type="molecule type" value="Genomic_DNA"/>
</dbReference>
<name>A0A161R4J7_9BRAD</name>
<sequence>MLKLSPETRLEQRCDARAMGAVGREHKGYKPDEFVAYAFADPVIRGSQIKAPGGAIRSGGKWYRLSYVCETSPDGLDVKSFAYQLGTEVPRSEWDEHYLVPR</sequence>
<dbReference type="Pfam" id="PF06059">
    <property type="entry name" value="DUF930"/>
    <property type="match status" value="1"/>
</dbReference>
<organism evidence="1 2">
    <name type="scientific">Tardiphaga robiniae</name>
    <dbReference type="NCBI Taxonomy" id="943830"/>
    <lineage>
        <taxon>Bacteria</taxon>
        <taxon>Pseudomonadati</taxon>
        <taxon>Pseudomonadota</taxon>
        <taxon>Alphaproteobacteria</taxon>
        <taxon>Hyphomicrobiales</taxon>
        <taxon>Nitrobacteraceae</taxon>
        <taxon>Tardiphaga</taxon>
    </lineage>
</organism>
<reference evidence="1 2" key="1">
    <citation type="submission" date="2016-03" db="EMBL/GenBank/DDBJ databases">
        <title>Microsymbionts genomes from the relict species Vavilovia formosa (Stev.) Fed.</title>
        <authorList>
            <person name="Kopat V."/>
            <person name="Chirak E."/>
            <person name="Kimeklis A."/>
            <person name="Andronov E."/>
        </authorList>
    </citation>
    <scope>NUCLEOTIDE SEQUENCE [LARGE SCALE GENOMIC DNA]</scope>
    <source>
        <strain evidence="1 2">Vaf07</strain>
    </source>
</reference>
<protein>
    <recommendedName>
        <fullName evidence="3">DUF930 domain-containing protein</fullName>
    </recommendedName>
</protein>
<dbReference type="AlphaFoldDB" id="A0A161R4J7"/>
<evidence type="ECO:0000313" key="1">
    <source>
        <dbReference type="EMBL" id="KZD23961.1"/>
    </source>
</evidence>
<comment type="caution">
    <text evidence="1">The sequence shown here is derived from an EMBL/GenBank/DDBJ whole genome shotgun (WGS) entry which is preliminary data.</text>
</comment>
<dbReference type="RefSeq" id="WP_068731877.1">
    <property type="nucleotide sequence ID" value="NZ_LVYV01000007.1"/>
</dbReference>
<dbReference type="InterPro" id="IPR009273">
    <property type="entry name" value="DUF930"/>
</dbReference>
<dbReference type="Proteomes" id="UP000076574">
    <property type="component" value="Unassembled WGS sequence"/>
</dbReference>
<proteinExistence type="predicted"/>
<dbReference type="STRING" id="943830.A4A58_25135"/>
<evidence type="ECO:0008006" key="3">
    <source>
        <dbReference type="Google" id="ProtNLM"/>
    </source>
</evidence>
<dbReference type="OrthoDB" id="9804158at2"/>
<keyword evidence="2" id="KW-1185">Reference proteome</keyword>
<gene>
    <name evidence="1" type="ORF">A4A58_25135</name>
</gene>
<evidence type="ECO:0000313" key="2">
    <source>
        <dbReference type="Proteomes" id="UP000076574"/>
    </source>
</evidence>